<evidence type="ECO:0000313" key="4">
    <source>
        <dbReference type="Proteomes" id="UP000807115"/>
    </source>
</evidence>
<sequence>NRAYAAAVAVCSAAVLLLLASTAMELSTVVKATDRAGVEQTSNLMPVHHEGAREDIKPGVHRRATEERKKVGSDWGKAKVLDDDDKDHSDSGSDSDL</sequence>
<reference evidence="3" key="2">
    <citation type="submission" date="2020-10" db="EMBL/GenBank/DDBJ databases">
        <authorList>
            <person name="Cooper E.A."/>
            <person name="Brenton Z.W."/>
            <person name="Flinn B.S."/>
            <person name="Jenkins J."/>
            <person name="Shu S."/>
            <person name="Flowers D."/>
            <person name="Luo F."/>
            <person name="Wang Y."/>
            <person name="Xia P."/>
            <person name="Barry K."/>
            <person name="Daum C."/>
            <person name="Lipzen A."/>
            <person name="Yoshinaga Y."/>
            <person name="Schmutz J."/>
            <person name="Saski C."/>
            <person name="Vermerris W."/>
            <person name="Kresovich S."/>
        </authorList>
    </citation>
    <scope>NUCLEOTIDE SEQUENCE</scope>
</reference>
<feature type="region of interest" description="Disordered" evidence="1">
    <location>
        <begin position="40"/>
        <end position="97"/>
    </location>
</feature>
<dbReference type="EMBL" id="CM027688">
    <property type="protein sequence ID" value="KAG0517383.1"/>
    <property type="molecule type" value="Genomic_DNA"/>
</dbReference>
<dbReference type="AlphaFoldDB" id="A0A921Q8X7"/>
<name>A0A921Q8X7_SORBI</name>
<evidence type="ECO:0000313" key="3">
    <source>
        <dbReference type="EMBL" id="KAG0517383.1"/>
    </source>
</evidence>
<reference evidence="3" key="1">
    <citation type="journal article" date="2019" name="BMC Genomics">
        <title>A new reference genome for Sorghum bicolor reveals high levels of sequence similarity between sweet and grain genotypes: implications for the genetics of sugar metabolism.</title>
        <authorList>
            <person name="Cooper E.A."/>
            <person name="Brenton Z.W."/>
            <person name="Flinn B.S."/>
            <person name="Jenkins J."/>
            <person name="Shu S."/>
            <person name="Flowers D."/>
            <person name="Luo F."/>
            <person name="Wang Y."/>
            <person name="Xia P."/>
            <person name="Barry K."/>
            <person name="Daum C."/>
            <person name="Lipzen A."/>
            <person name="Yoshinaga Y."/>
            <person name="Schmutz J."/>
            <person name="Saski C."/>
            <person name="Vermerris W."/>
            <person name="Kresovich S."/>
        </authorList>
    </citation>
    <scope>NUCLEOTIDE SEQUENCE</scope>
</reference>
<accession>A0A921Q8X7</accession>
<keyword evidence="2" id="KW-0732">Signal</keyword>
<feature type="compositionally biased region" description="Basic and acidic residues" evidence="1">
    <location>
        <begin position="47"/>
        <end position="91"/>
    </location>
</feature>
<feature type="non-terminal residue" evidence="3">
    <location>
        <position position="1"/>
    </location>
</feature>
<feature type="signal peptide" evidence="2">
    <location>
        <begin position="1"/>
        <end position="32"/>
    </location>
</feature>
<organism evidence="3 4">
    <name type="scientific">Sorghum bicolor</name>
    <name type="common">Sorghum</name>
    <name type="synonym">Sorghum vulgare</name>
    <dbReference type="NCBI Taxonomy" id="4558"/>
    <lineage>
        <taxon>Eukaryota</taxon>
        <taxon>Viridiplantae</taxon>
        <taxon>Streptophyta</taxon>
        <taxon>Embryophyta</taxon>
        <taxon>Tracheophyta</taxon>
        <taxon>Spermatophyta</taxon>
        <taxon>Magnoliopsida</taxon>
        <taxon>Liliopsida</taxon>
        <taxon>Poales</taxon>
        <taxon>Poaceae</taxon>
        <taxon>PACMAD clade</taxon>
        <taxon>Panicoideae</taxon>
        <taxon>Andropogonodae</taxon>
        <taxon>Andropogoneae</taxon>
        <taxon>Sorghinae</taxon>
        <taxon>Sorghum</taxon>
    </lineage>
</organism>
<feature type="chain" id="PRO_5037265071" evidence="2">
    <location>
        <begin position="33"/>
        <end position="97"/>
    </location>
</feature>
<protein>
    <submittedName>
        <fullName evidence="3">Uncharacterized protein</fullName>
    </submittedName>
</protein>
<evidence type="ECO:0000256" key="1">
    <source>
        <dbReference type="SAM" id="MobiDB-lite"/>
    </source>
</evidence>
<dbReference type="Proteomes" id="UP000807115">
    <property type="component" value="Chromosome 9"/>
</dbReference>
<comment type="caution">
    <text evidence="3">The sequence shown here is derived from an EMBL/GenBank/DDBJ whole genome shotgun (WGS) entry which is preliminary data.</text>
</comment>
<gene>
    <name evidence="3" type="ORF">BDA96_09G084900</name>
</gene>
<evidence type="ECO:0000256" key="2">
    <source>
        <dbReference type="SAM" id="SignalP"/>
    </source>
</evidence>
<proteinExistence type="predicted"/>